<dbReference type="SUPFAM" id="SSF53955">
    <property type="entry name" value="Lysozyme-like"/>
    <property type="match status" value="1"/>
</dbReference>
<dbReference type="EMBL" id="AP018203">
    <property type="protein sequence ID" value="BAY56788.1"/>
    <property type="molecule type" value="Genomic_DNA"/>
</dbReference>
<dbReference type="InterPro" id="IPR036365">
    <property type="entry name" value="PGBD-like_sf"/>
</dbReference>
<dbReference type="InterPro" id="IPR052354">
    <property type="entry name" value="Cell_Wall_Dynamics_Protein"/>
</dbReference>
<dbReference type="InterPro" id="IPR023346">
    <property type="entry name" value="Lysozyme-like_dom_sf"/>
</dbReference>
<gene>
    <name evidence="2" type="ORF">NIES2135_36280</name>
</gene>
<dbReference type="InterPro" id="IPR002477">
    <property type="entry name" value="Peptidoglycan-bd-like"/>
</dbReference>
<dbReference type="SUPFAM" id="SSF47090">
    <property type="entry name" value="PGBD-like"/>
    <property type="match status" value="1"/>
</dbReference>
<reference evidence="2 3" key="1">
    <citation type="submission" date="2017-06" db="EMBL/GenBank/DDBJ databases">
        <title>Genome sequencing of cyanobaciteial culture collection at National Institute for Environmental Studies (NIES).</title>
        <authorList>
            <person name="Hirose Y."/>
            <person name="Shimura Y."/>
            <person name="Fujisawa T."/>
            <person name="Nakamura Y."/>
            <person name="Kawachi M."/>
        </authorList>
    </citation>
    <scope>NUCLEOTIDE SEQUENCE [LARGE SCALE GENOMIC DNA]</scope>
    <source>
        <strain evidence="2 3">NIES-2135</strain>
    </source>
</reference>
<dbReference type="Proteomes" id="UP000217895">
    <property type="component" value="Chromosome"/>
</dbReference>
<dbReference type="Gene3D" id="1.10.101.10">
    <property type="entry name" value="PGBD-like superfamily/PGBD"/>
    <property type="match status" value="1"/>
</dbReference>
<evidence type="ECO:0000313" key="3">
    <source>
        <dbReference type="Proteomes" id="UP000217895"/>
    </source>
</evidence>
<dbReference type="AlphaFoldDB" id="A0A1Z4JJC4"/>
<evidence type="ECO:0000259" key="1">
    <source>
        <dbReference type="Pfam" id="PF01471"/>
    </source>
</evidence>
<dbReference type="Gene3D" id="1.10.530.10">
    <property type="match status" value="1"/>
</dbReference>
<sequence>MGIERVELKLNDGIIDTPHLVDDVEVLQRRLRDWGVLPKDAKIDGLFGSTTQAAVEQFQRMRPPGSPFVPQGLQMTGVVDQNTWAELMKVDPDEIRMVSRDFNPAVMPSGFRSVDEILEIARTPSPIRSFARRNLPLILNQCLNDGVTDPRQIAYVFATAEHESHFGRYMMEIADGWAYEGRGDLGNTEPGDGPRFKGRGFVQITGRVNYAKWKEKLGIDLVNQPEKAASPDVAALILVRGMRDGSFTELSLSDFIGDNFLNARRIINGMDLADHIEKIANAYLQAL</sequence>
<dbReference type="Pfam" id="PF01471">
    <property type="entry name" value="PG_binding_1"/>
    <property type="match status" value="1"/>
</dbReference>
<proteinExistence type="predicted"/>
<keyword evidence="3" id="KW-1185">Reference proteome</keyword>
<organism evidence="2 3">
    <name type="scientific">Leptolyngbya boryana NIES-2135</name>
    <dbReference type="NCBI Taxonomy" id="1973484"/>
    <lineage>
        <taxon>Bacteria</taxon>
        <taxon>Bacillati</taxon>
        <taxon>Cyanobacteriota</taxon>
        <taxon>Cyanophyceae</taxon>
        <taxon>Leptolyngbyales</taxon>
        <taxon>Leptolyngbyaceae</taxon>
        <taxon>Leptolyngbya group</taxon>
        <taxon>Leptolyngbya</taxon>
    </lineage>
</organism>
<evidence type="ECO:0000313" key="2">
    <source>
        <dbReference type="EMBL" id="BAY56788.1"/>
    </source>
</evidence>
<protein>
    <submittedName>
        <fullName evidence="2">Peptidoglycan binding domain-containing protein</fullName>
    </submittedName>
</protein>
<name>A0A1Z4JJC4_LEPBY</name>
<dbReference type="InterPro" id="IPR036366">
    <property type="entry name" value="PGBDSf"/>
</dbReference>
<dbReference type="PANTHER" id="PTHR34408">
    <property type="entry name" value="FAMILY PROTEIN, PUTATIVE-RELATED"/>
    <property type="match status" value="1"/>
</dbReference>
<accession>A0A1Z4JJC4</accession>
<feature type="domain" description="Peptidoglycan binding-like" evidence="1">
    <location>
        <begin position="22"/>
        <end position="87"/>
    </location>
</feature>